<keyword evidence="5" id="KW-0479">Metal-binding</keyword>
<dbReference type="Gene3D" id="3.90.1170.50">
    <property type="entry name" value="Aldehyde oxidase/xanthine dehydrogenase, a/b hammerhead"/>
    <property type="match status" value="1"/>
</dbReference>
<evidence type="ECO:0000256" key="8">
    <source>
        <dbReference type="ARBA" id="ARBA00023014"/>
    </source>
</evidence>
<comment type="cofactor">
    <cofactor evidence="9">
        <name>[2Fe-2S] cluster</name>
        <dbReference type="ChEBI" id="CHEBI:190135"/>
    </cofactor>
</comment>
<dbReference type="InterPro" id="IPR037165">
    <property type="entry name" value="AldOxase/xan_DH_Mopterin-bd_sf"/>
</dbReference>
<comment type="cofactor">
    <cofactor evidence="2">
        <name>FAD</name>
        <dbReference type="ChEBI" id="CHEBI:57692"/>
    </cofactor>
</comment>
<dbReference type="GO" id="GO:0005506">
    <property type="term" value="F:iron ion binding"/>
    <property type="evidence" value="ECO:0007669"/>
    <property type="project" value="InterPro"/>
</dbReference>
<dbReference type="PANTHER" id="PTHR45444">
    <property type="entry name" value="XANTHINE DEHYDROGENASE"/>
    <property type="match status" value="1"/>
</dbReference>
<evidence type="ECO:0000256" key="2">
    <source>
        <dbReference type="ARBA" id="ARBA00001974"/>
    </source>
</evidence>
<dbReference type="SUPFAM" id="SSF56003">
    <property type="entry name" value="Molybdenum cofactor-binding domain"/>
    <property type="match status" value="1"/>
</dbReference>
<organism evidence="12">
    <name type="scientific">bioreactor metagenome</name>
    <dbReference type="NCBI Taxonomy" id="1076179"/>
    <lineage>
        <taxon>unclassified sequences</taxon>
        <taxon>metagenomes</taxon>
        <taxon>ecological metagenomes</taxon>
    </lineage>
</organism>
<dbReference type="AlphaFoldDB" id="A0A644XNB0"/>
<evidence type="ECO:0000256" key="4">
    <source>
        <dbReference type="ARBA" id="ARBA00022714"/>
    </source>
</evidence>
<evidence type="ECO:0000256" key="6">
    <source>
        <dbReference type="ARBA" id="ARBA00023002"/>
    </source>
</evidence>
<keyword evidence="6 12" id="KW-0560">Oxidoreductase</keyword>
<dbReference type="InterPro" id="IPR036856">
    <property type="entry name" value="Ald_Oxase/Xan_DH_a/b_sf"/>
</dbReference>
<proteinExistence type="inferred from homology"/>
<reference evidence="12" key="1">
    <citation type="submission" date="2019-08" db="EMBL/GenBank/DDBJ databases">
        <authorList>
            <person name="Kucharzyk K."/>
            <person name="Murdoch R.W."/>
            <person name="Higgins S."/>
            <person name="Loffler F."/>
        </authorList>
    </citation>
    <scope>NUCLEOTIDE SEQUENCE</scope>
</reference>
<dbReference type="InterPro" id="IPR014309">
    <property type="entry name" value="Xanthine_DH_Mopterin-bd_su"/>
</dbReference>
<dbReference type="FunFam" id="3.30.365.10:FF:000002">
    <property type="entry name" value="Xanthine dehydrogenase oxidase"/>
    <property type="match status" value="1"/>
</dbReference>
<dbReference type="EMBL" id="VSSQ01002764">
    <property type="protein sequence ID" value="MPM17258.1"/>
    <property type="molecule type" value="Genomic_DNA"/>
</dbReference>
<gene>
    <name evidence="12" type="primary">pucD_4</name>
    <name evidence="12" type="ORF">SDC9_63646</name>
</gene>
<evidence type="ECO:0000256" key="9">
    <source>
        <dbReference type="ARBA" id="ARBA00034078"/>
    </source>
</evidence>
<keyword evidence="7" id="KW-0408">Iron</keyword>
<evidence type="ECO:0000313" key="12">
    <source>
        <dbReference type="EMBL" id="MPM17258.1"/>
    </source>
</evidence>
<comment type="similarity">
    <text evidence="3">Belongs to the xanthine dehydrogenase family.</text>
</comment>
<sequence length="696" mass="76734">MGPVFHDEPCMADGEVQCIGQTMAIIAADSFDIAYKAASLVKAEIEPHTPILSIEEAIQQNSRLQPERKIERGNPDEILHKCSNVLHGQFHSGGQEHWYLETQICLAIPGENDEMFCYSSTQHPSETLAVVAEVLGVSRNQVVIETRRLGGAFGGKETQANHLAAWASLLAAKTRKPVRLRLTRDMDQSITGKRHRFQSDWKIGFNNDGRIEAYTVVFNADAGYATDLTMAILERAMLHAENAYYIPNIRIIGNTWKTNLPSNVAFRGFGQPQGMAVIENAIDAMARFLKKDPNEIRRLNFYGINDRNTAPYGAEIADNRLNVVYEKIIQSSEFERRRAIVNDFNAANDGIKRGIALAPVKFGISFTTAFLNQAGALVHIYADGSVQVNHGGIEMGQGLNLKMLQVAAEELGVGYERIKITATNTSKIPNTSATAASSGSDLNGMAVKNAVDQLKARIKSVAPEILSEKFPGREIKELNIDIRNDKVFDTTQEEVCCGFEEFCAKAYLKQVHLSAAGFYRTPDIWFDRPSGVGKPFHYYTFGMAVSEVEVNILTGRMKLLRTDIVEDAGKSINPMIDKGQIIGGFVQGLGWVTTEDLKWSKEGKLLNASPDTYKIPAISDVPVELNVELLENAYNDNTIRGSKAVGEPPFPMAISAWLAIKDAIASIKNNESEPHLSIPATNEEIVLSVNLMKNRG</sequence>
<evidence type="ECO:0000256" key="5">
    <source>
        <dbReference type="ARBA" id="ARBA00022723"/>
    </source>
</evidence>
<dbReference type="Pfam" id="PF20256">
    <property type="entry name" value="MoCoBD_2"/>
    <property type="match status" value="1"/>
</dbReference>
<dbReference type="Gene3D" id="3.30.365.10">
    <property type="entry name" value="Aldehyde oxidase/xanthine dehydrogenase, molybdopterin binding domain"/>
    <property type="match status" value="4"/>
</dbReference>
<dbReference type="EC" id="1.17.1.4" evidence="12"/>
<dbReference type="GO" id="GO:0004854">
    <property type="term" value="F:xanthine dehydrogenase activity"/>
    <property type="evidence" value="ECO:0007669"/>
    <property type="project" value="UniProtKB-EC"/>
</dbReference>
<name>A0A644XNB0_9ZZZZ</name>
<dbReference type="SUPFAM" id="SSF54665">
    <property type="entry name" value="CO dehydrogenase molybdoprotein N-domain-like"/>
    <property type="match status" value="1"/>
</dbReference>
<feature type="domain" description="Aldehyde oxidase/xanthine dehydrogenase second molybdopterin binding" evidence="11">
    <location>
        <begin position="328"/>
        <end position="622"/>
    </location>
</feature>
<keyword evidence="4" id="KW-0001">2Fe-2S</keyword>
<protein>
    <submittedName>
        <fullName evidence="12">Putative xanthine dehydrogenase subunit D</fullName>
        <ecNumber evidence="12">1.17.1.4</ecNumber>
    </submittedName>
</protein>
<dbReference type="Pfam" id="PF02738">
    <property type="entry name" value="MoCoBD_1"/>
    <property type="match status" value="1"/>
</dbReference>
<dbReference type="InterPro" id="IPR016208">
    <property type="entry name" value="Ald_Oxase/xanthine_DH-like"/>
</dbReference>
<evidence type="ECO:0000259" key="11">
    <source>
        <dbReference type="Pfam" id="PF20256"/>
    </source>
</evidence>
<dbReference type="PANTHER" id="PTHR45444:SF3">
    <property type="entry name" value="XANTHINE DEHYDROGENASE"/>
    <property type="match status" value="1"/>
</dbReference>
<keyword evidence="8" id="KW-0411">Iron-sulfur</keyword>
<evidence type="ECO:0000259" key="10">
    <source>
        <dbReference type="Pfam" id="PF02738"/>
    </source>
</evidence>
<evidence type="ECO:0000256" key="7">
    <source>
        <dbReference type="ARBA" id="ARBA00023004"/>
    </source>
</evidence>
<comment type="cofactor">
    <cofactor evidence="1">
        <name>Mo-molybdopterin</name>
        <dbReference type="ChEBI" id="CHEBI:71302"/>
    </cofactor>
</comment>
<comment type="caution">
    <text evidence="12">The sequence shown here is derived from an EMBL/GenBank/DDBJ whole genome shotgun (WGS) entry which is preliminary data.</text>
</comment>
<dbReference type="GO" id="GO:0030151">
    <property type="term" value="F:molybdenum ion binding"/>
    <property type="evidence" value="ECO:0007669"/>
    <property type="project" value="InterPro"/>
</dbReference>
<dbReference type="InterPro" id="IPR046867">
    <property type="entry name" value="AldOxase/xan_DH_MoCoBD2"/>
</dbReference>
<feature type="domain" description="Aldehyde oxidase/xanthine dehydrogenase first molybdopterin binding" evidence="10">
    <location>
        <begin position="66"/>
        <end position="301"/>
    </location>
</feature>
<dbReference type="GO" id="GO:0051537">
    <property type="term" value="F:2 iron, 2 sulfur cluster binding"/>
    <property type="evidence" value="ECO:0007669"/>
    <property type="project" value="UniProtKB-KW"/>
</dbReference>
<evidence type="ECO:0000256" key="3">
    <source>
        <dbReference type="ARBA" id="ARBA00006849"/>
    </source>
</evidence>
<accession>A0A644XNB0</accession>
<dbReference type="FunFam" id="3.30.365.10:FF:000001">
    <property type="entry name" value="Xanthine dehydrogenase oxidase"/>
    <property type="match status" value="1"/>
</dbReference>
<dbReference type="InterPro" id="IPR008274">
    <property type="entry name" value="AldOxase/xan_DH_MoCoBD1"/>
</dbReference>
<dbReference type="NCBIfam" id="TIGR02965">
    <property type="entry name" value="xanthine_xdhB"/>
    <property type="match status" value="1"/>
</dbReference>
<evidence type="ECO:0000256" key="1">
    <source>
        <dbReference type="ARBA" id="ARBA00001924"/>
    </source>
</evidence>